<dbReference type="NCBIfam" id="TIGR00684">
    <property type="entry name" value="narJ"/>
    <property type="match status" value="1"/>
</dbReference>
<accession>A0ABS9L4F5</accession>
<comment type="caution">
    <text evidence="3">The sequence shown here is derived from an EMBL/GenBank/DDBJ whole genome shotgun (WGS) entry which is preliminary data.</text>
</comment>
<keyword evidence="1" id="KW-0534">Nitrate assimilation</keyword>
<gene>
    <name evidence="3" type="primary">narJ</name>
    <name evidence="3" type="ORF">LVY72_06420</name>
</gene>
<dbReference type="Proteomes" id="UP001165368">
    <property type="component" value="Unassembled WGS sequence"/>
</dbReference>
<dbReference type="SUPFAM" id="SSF89155">
    <property type="entry name" value="TorD-like"/>
    <property type="match status" value="1"/>
</dbReference>
<dbReference type="InterPro" id="IPR036411">
    <property type="entry name" value="TorD-like_sf"/>
</dbReference>
<feature type="region of interest" description="Disordered" evidence="2">
    <location>
        <begin position="193"/>
        <end position="217"/>
    </location>
</feature>
<evidence type="ECO:0000256" key="1">
    <source>
        <dbReference type="ARBA" id="ARBA00023063"/>
    </source>
</evidence>
<organism evidence="3 4">
    <name type="scientific">Arthrobacter hankyongi</name>
    <dbReference type="NCBI Taxonomy" id="2904801"/>
    <lineage>
        <taxon>Bacteria</taxon>
        <taxon>Bacillati</taxon>
        <taxon>Actinomycetota</taxon>
        <taxon>Actinomycetes</taxon>
        <taxon>Micrococcales</taxon>
        <taxon>Micrococcaceae</taxon>
        <taxon>Arthrobacter</taxon>
    </lineage>
</organism>
<dbReference type="PANTHER" id="PTHR43680">
    <property type="entry name" value="NITRATE REDUCTASE MOLYBDENUM COFACTOR ASSEMBLY CHAPERONE"/>
    <property type="match status" value="1"/>
</dbReference>
<dbReference type="EMBL" id="JAKLTQ010000003">
    <property type="protein sequence ID" value="MCG2621548.1"/>
    <property type="molecule type" value="Genomic_DNA"/>
</dbReference>
<protein>
    <submittedName>
        <fullName evidence="3">Nitrate reductase molybdenum cofactor assembly chaperone</fullName>
    </submittedName>
</protein>
<sequence length="217" mass="24113">MRRHRVLYQAASWLLDYPGPALQERLPLIQRALAEQPGPEAALAGRTAEGLAGRPPGQLQRQYVETFDLSRKHALYLSYWTDGDTRRRGEVLAGFKRTYRQSGFLADTRRELPDYLPMVLEFAALADYAAGRELLRRYRPGVELLRLALEEAESVYRFVLQAVCASLPGPSPADRQAVMALAGYGPPAEQVGLEPYDPRLLPLHGPGSGDEGRREGG</sequence>
<dbReference type="PANTHER" id="PTHR43680:SF2">
    <property type="entry name" value="NITRATE REDUCTASE MOLYBDENUM COFACTOR ASSEMBLY CHAPERONE NARJ"/>
    <property type="match status" value="1"/>
</dbReference>
<dbReference type="InterPro" id="IPR020945">
    <property type="entry name" value="DMSO/NO3_reduct_chaperone"/>
</dbReference>
<dbReference type="InterPro" id="IPR003765">
    <property type="entry name" value="NO3_reductase_chaperone_NarJ"/>
</dbReference>
<proteinExistence type="predicted"/>
<evidence type="ECO:0000313" key="4">
    <source>
        <dbReference type="Proteomes" id="UP001165368"/>
    </source>
</evidence>
<dbReference type="Pfam" id="PF02613">
    <property type="entry name" value="Nitrate_red_del"/>
    <property type="match status" value="1"/>
</dbReference>
<dbReference type="RefSeq" id="WP_237818876.1">
    <property type="nucleotide sequence ID" value="NZ_JAKLTQ010000003.1"/>
</dbReference>
<evidence type="ECO:0000256" key="2">
    <source>
        <dbReference type="SAM" id="MobiDB-lite"/>
    </source>
</evidence>
<reference evidence="3" key="1">
    <citation type="submission" date="2022-01" db="EMBL/GenBank/DDBJ databases">
        <authorList>
            <person name="Jo J.-H."/>
            <person name="Im W.-T."/>
        </authorList>
    </citation>
    <scope>NUCLEOTIDE SEQUENCE</scope>
    <source>
        <strain evidence="3">I2-34</strain>
    </source>
</reference>
<evidence type="ECO:0000313" key="3">
    <source>
        <dbReference type="EMBL" id="MCG2621548.1"/>
    </source>
</evidence>
<keyword evidence="4" id="KW-1185">Reference proteome</keyword>
<name>A0ABS9L4F5_9MICC</name>
<dbReference type="Gene3D" id="1.10.3480.10">
    <property type="entry name" value="TorD-like"/>
    <property type="match status" value="1"/>
</dbReference>